<feature type="compositionally biased region" description="Polar residues" evidence="1">
    <location>
        <begin position="1"/>
        <end position="11"/>
    </location>
</feature>
<proteinExistence type="predicted"/>
<reference evidence="2" key="1">
    <citation type="submission" date="2023-03" db="EMBL/GenBank/DDBJ databases">
        <title>Massive genome expansion in bonnet fungi (Mycena s.s.) driven by repeated elements and novel gene families across ecological guilds.</title>
        <authorList>
            <consortium name="Lawrence Berkeley National Laboratory"/>
            <person name="Harder C.B."/>
            <person name="Miyauchi S."/>
            <person name="Viragh M."/>
            <person name="Kuo A."/>
            <person name="Thoen E."/>
            <person name="Andreopoulos B."/>
            <person name="Lu D."/>
            <person name="Skrede I."/>
            <person name="Drula E."/>
            <person name="Henrissat B."/>
            <person name="Morin E."/>
            <person name="Kohler A."/>
            <person name="Barry K."/>
            <person name="LaButti K."/>
            <person name="Morin E."/>
            <person name="Salamov A."/>
            <person name="Lipzen A."/>
            <person name="Mereny Z."/>
            <person name="Hegedus B."/>
            <person name="Baldrian P."/>
            <person name="Stursova M."/>
            <person name="Weitz H."/>
            <person name="Taylor A."/>
            <person name="Grigoriev I.V."/>
            <person name="Nagy L.G."/>
            <person name="Martin F."/>
            <person name="Kauserud H."/>
        </authorList>
    </citation>
    <scope>NUCLEOTIDE SEQUENCE</scope>
    <source>
        <strain evidence="2">CBHHK200</strain>
    </source>
</reference>
<dbReference type="Proteomes" id="UP001218188">
    <property type="component" value="Unassembled WGS sequence"/>
</dbReference>
<feature type="region of interest" description="Disordered" evidence="1">
    <location>
        <begin position="1"/>
        <end position="35"/>
    </location>
</feature>
<evidence type="ECO:0000313" key="2">
    <source>
        <dbReference type="EMBL" id="KAJ7020578.1"/>
    </source>
</evidence>
<evidence type="ECO:0000313" key="3">
    <source>
        <dbReference type="Proteomes" id="UP001218188"/>
    </source>
</evidence>
<name>A0AAD6S3U7_9AGAR</name>
<feature type="region of interest" description="Disordered" evidence="1">
    <location>
        <begin position="331"/>
        <end position="365"/>
    </location>
</feature>
<organism evidence="2 3">
    <name type="scientific">Mycena alexandri</name>
    <dbReference type="NCBI Taxonomy" id="1745969"/>
    <lineage>
        <taxon>Eukaryota</taxon>
        <taxon>Fungi</taxon>
        <taxon>Dikarya</taxon>
        <taxon>Basidiomycota</taxon>
        <taxon>Agaricomycotina</taxon>
        <taxon>Agaricomycetes</taxon>
        <taxon>Agaricomycetidae</taxon>
        <taxon>Agaricales</taxon>
        <taxon>Marasmiineae</taxon>
        <taxon>Mycenaceae</taxon>
        <taxon>Mycena</taxon>
    </lineage>
</organism>
<dbReference type="EMBL" id="JARJCM010000258">
    <property type="protein sequence ID" value="KAJ7020578.1"/>
    <property type="molecule type" value="Genomic_DNA"/>
</dbReference>
<sequence length="382" mass="42692">MSTARQTTHSIRNAHKDVQETRGSKRTGPLSDAEKATRALANEARQKTKAALNADIDDFFAHRDETIHDLALKHGKKEDFDAVIHELSEKSKAAGHNFKLPELQKRADAFLLAGVSEEEKARLIATLIEHRKLSTKGLRATNVGSAVDSRCVASNIQDEFLNLYERTGIRAFAFFSCGSLDDAFLLTFAGSGDAAAFCVEVLKMPAVDILRLFETWSLTREKNLPQRDDTRSVRKQITAAMDAGLRELTGNDTARMSYKHFKVDVSLAWKVKLVGWPEKVTFQNPSRINNVEVLRRLRDDLRAGLIYWEALTLDEARSVHAEVEAIRAANNGQAEPRRPRADIGGKHISVGCRENNDGNSEDDSDHDDYHLIWASFCKTYSG</sequence>
<dbReference type="AlphaFoldDB" id="A0AAD6S3U7"/>
<accession>A0AAD6S3U7</accession>
<protein>
    <submittedName>
        <fullName evidence="2">Uncharacterized protein</fullName>
    </submittedName>
</protein>
<feature type="compositionally biased region" description="Basic and acidic residues" evidence="1">
    <location>
        <begin position="335"/>
        <end position="345"/>
    </location>
</feature>
<comment type="caution">
    <text evidence="2">The sequence shown here is derived from an EMBL/GenBank/DDBJ whole genome shotgun (WGS) entry which is preliminary data.</text>
</comment>
<evidence type="ECO:0000256" key="1">
    <source>
        <dbReference type="SAM" id="MobiDB-lite"/>
    </source>
</evidence>
<feature type="compositionally biased region" description="Basic and acidic residues" evidence="1">
    <location>
        <begin position="14"/>
        <end position="23"/>
    </location>
</feature>
<gene>
    <name evidence="2" type="ORF">C8F04DRAFT_1274883</name>
</gene>
<keyword evidence="3" id="KW-1185">Reference proteome</keyword>